<keyword evidence="3 8" id="KW-0175">Coiled coil</keyword>
<comment type="similarity">
    <text evidence="6">Belongs to the CFAP45 family.</text>
</comment>
<dbReference type="Proteomes" id="UP001527925">
    <property type="component" value="Unassembled WGS sequence"/>
</dbReference>
<evidence type="ECO:0000256" key="7">
    <source>
        <dbReference type="ARBA" id="ARBA00034142"/>
    </source>
</evidence>
<comment type="subcellular location">
    <subcellularLocation>
        <location evidence="1">Cell projection</location>
        <location evidence="1">Cilium</location>
        <location evidence="1">Flagellum</location>
    </subcellularLocation>
</comment>
<keyword evidence="5" id="KW-0966">Cell projection</keyword>
<organism evidence="10 11">
    <name type="scientific">Polyrhizophydium stewartii</name>
    <dbReference type="NCBI Taxonomy" id="2732419"/>
    <lineage>
        <taxon>Eukaryota</taxon>
        <taxon>Fungi</taxon>
        <taxon>Fungi incertae sedis</taxon>
        <taxon>Chytridiomycota</taxon>
        <taxon>Chytridiomycota incertae sedis</taxon>
        <taxon>Chytridiomycetes</taxon>
        <taxon>Rhizophydiales</taxon>
        <taxon>Rhizophydiales incertae sedis</taxon>
        <taxon>Polyrhizophydium</taxon>
    </lineage>
</organism>
<feature type="coiled-coil region" evidence="8">
    <location>
        <begin position="169"/>
        <end position="219"/>
    </location>
</feature>
<dbReference type="InterPro" id="IPR043597">
    <property type="entry name" value="TPH_dom"/>
</dbReference>
<feature type="coiled-coil region" evidence="8">
    <location>
        <begin position="253"/>
        <end position="313"/>
    </location>
</feature>
<keyword evidence="2" id="KW-0282">Flagellum</keyword>
<evidence type="ECO:0000256" key="2">
    <source>
        <dbReference type="ARBA" id="ARBA00022846"/>
    </source>
</evidence>
<dbReference type="Pfam" id="PF13868">
    <property type="entry name" value="TPH"/>
    <property type="match status" value="1"/>
</dbReference>
<name>A0ABR4NFS5_9FUNG</name>
<keyword evidence="11" id="KW-1185">Reference proteome</keyword>
<evidence type="ECO:0000313" key="11">
    <source>
        <dbReference type="Proteomes" id="UP001527925"/>
    </source>
</evidence>
<evidence type="ECO:0000256" key="4">
    <source>
        <dbReference type="ARBA" id="ARBA00023069"/>
    </source>
</evidence>
<sequence length="327" mass="39071">MAAMKAITVITRDNIRKLRPHADSGSVYQRSHRHPVIMSAQDLQRIQARAPTYLSKEDIQRRSQEINEYRAAATEVARLRKQKMEHFDQQRTANAKLNDLEREAKDRSNYLLAKAQMQLEEQEDEIKHMNELMLYAKCVSIRDTQVEEKKWIQTERKDEESRLDAMMELERVNELKKLEERERRRVEELRKGAAKIRQQIEERREAALLEQERRDQETKQILKAISDMAEQEKREKLNKIKSQRLLMQEVAKANQESMEHKRQEQLREEEEDRKVLQYILEKEKRDIENDRILAQKKAEREQELARLRAAQEKAISFSGLCIRLLCL</sequence>
<dbReference type="PANTHER" id="PTHR15504:SF0">
    <property type="entry name" value="CILIA- AND FLAGELLA-ASSOCIATED PROTEIN 45"/>
    <property type="match status" value="1"/>
</dbReference>
<accession>A0ABR4NFS5</accession>
<feature type="coiled-coil region" evidence="8">
    <location>
        <begin position="62"/>
        <end position="132"/>
    </location>
</feature>
<reference evidence="10 11" key="1">
    <citation type="submission" date="2023-09" db="EMBL/GenBank/DDBJ databases">
        <title>Pangenome analysis of Batrachochytrium dendrobatidis and related Chytrids.</title>
        <authorList>
            <person name="Yacoub M.N."/>
            <person name="Stajich J.E."/>
            <person name="James T.Y."/>
        </authorList>
    </citation>
    <scope>NUCLEOTIDE SEQUENCE [LARGE SCALE GENOMIC DNA]</scope>
    <source>
        <strain evidence="10 11">JEL0888</strain>
    </source>
</reference>
<dbReference type="EMBL" id="JADGIZ020000007">
    <property type="protein sequence ID" value="KAL2918301.1"/>
    <property type="molecule type" value="Genomic_DNA"/>
</dbReference>
<evidence type="ECO:0000259" key="9">
    <source>
        <dbReference type="Pfam" id="PF13868"/>
    </source>
</evidence>
<gene>
    <name evidence="10" type="ORF">HK105_202228</name>
</gene>
<dbReference type="InterPro" id="IPR033253">
    <property type="entry name" value="CFAP45"/>
</dbReference>
<evidence type="ECO:0000256" key="3">
    <source>
        <dbReference type="ARBA" id="ARBA00023054"/>
    </source>
</evidence>
<evidence type="ECO:0000313" key="10">
    <source>
        <dbReference type="EMBL" id="KAL2918301.1"/>
    </source>
</evidence>
<dbReference type="PANTHER" id="PTHR15504">
    <property type="entry name" value="NASOPHARYNGEAL EPITHELIUM SPECIFIC PROTEIN 1"/>
    <property type="match status" value="1"/>
</dbReference>
<evidence type="ECO:0000256" key="6">
    <source>
        <dbReference type="ARBA" id="ARBA00034116"/>
    </source>
</evidence>
<feature type="domain" description="Trichohyalin-plectin-homology" evidence="9">
    <location>
        <begin position="119"/>
        <end position="314"/>
    </location>
</feature>
<proteinExistence type="inferred from homology"/>
<evidence type="ECO:0000256" key="8">
    <source>
        <dbReference type="SAM" id="Coils"/>
    </source>
</evidence>
<keyword evidence="4" id="KW-0969">Cilium</keyword>
<evidence type="ECO:0000256" key="1">
    <source>
        <dbReference type="ARBA" id="ARBA00004230"/>
    </source>
</evidence>
<comment type="caution">
    <text evidence="10">The sequence shown here is derived from an EMBL/GenBank/DDBJ whole genome shotgun (WGS) entry which is preliminary data.</text>
</comment>
<evidence type="ECO:0000256" key="5">
    <source>
        <dbReference type="ARBA" id="ARBA00023273"/>
    </source>
</evidence>
<protein>
    <recommendedName>
        <fullName evidence="7">Cilia- and flagella-associated protein 45</fullName>
    </recommendedName>
</protein>